<dbReference type="Proteomes" id="UP000887159">
    <property type="component" value="Unassembled WGS sequence"/>
</dbReference>
<accession>A0A8X7BDS5</accession>
<organism evidence="2 3">
    <name type="scientific">Trichonephila clavipes</name>
    <name type="common">Golden silk orbweaver</name>
    <name type="synonym">Nephila clavipes</name>
    <dbReference type="NCBI Taxonomy" id="2585209"/>
    <lineage>
        <taxon>Eukaryota</taxon>
        <taxon>Metazoa</taxon>
        <taxon>Ecdysozoa</taxon>
        <taxon>Arthropoda</taxon>
        <taxon>Chelicerata</taxon>
        <taxon>Arachnida</taxon>
        <taxon>Araneae</taxon>
        <taxon>Araneomorphae</taxon>
        <taxon>Entelegynae</taxon>
        <taxon>Araneoidea</taxon>
        <taxon>Nephilidae</taxon>
        <taxon>Trichonephila</taxon>
    </lineage>
</organism>
<proteinExistence type="predicted"/>
<dbReference type="AlphaFoldDB" id="A0A8X7BDS5"/>
<evidence type="ECO:0000313" key="3">
    <source>
        <dbReference type="Proteomes" id="UP000887159"/>
    </source>
</evidence>
<protein>
    <submittedName>
        <fullName evidence="2">Uncharacterized protein</fullName>
    </submittedName>
</protein>
<dbReference type="EMBL" id="BMAU01021381">
    <property type="protein sequence ID" value="GFY27900.1"/>
    <property type="molecule type" value="Genomic_DNA"/>
</dbReference>
<feature type="region of interest" description="Disordered" evidence="1">
    <location>
        <begin position="1"/>
        <end position="106"/>
    </location>
</feature>
<keyword evidence="3" id="KW-1185">Reference proteome</keyword>
<evidence type="ECO:0000256" key="1">
    <source>
        <dbReference type="SAM" id="MobiDB-lite"/>
    </source>
</evidence>
<reference evidence="2" key="1">
    <citation type="submission" date="2020-08" db="EMBL/GenBank/DDBJ databases">
        <title>Multicomponent nature underlies the extraordinary mechanical properties of spider dragline silk.</title>
        <authorList>
            <person name="Kono N."/>
            <person name="Nakamura H."/>
            <person name="Mori M."/>
            <person name="Yoshida Y."/>
            <person name="Ohtoshi R."/>
            <person name="Malay A.D."/>
            <person name="Moran D.A.P."/>
            <person name="Tomita M."/>
            <person name="Numata K."/>
            <person name="Arakawa K."/>
        </authorList>
    </citation>
    <scope>NUCLEOTIDE SEQUENCE</scope>
</reference>
<feature type="compositionally biased region" description="Basic and acidic residues" evidence="1">
    <location>
        <begin position="32"/>
        <end position="50"/>
    </location>
</feature>
<evidence type="ECO:0000313" key="2">
    <source>
        <dbReference type="EMBL" id="GFY27900.1"/>
    </source>
</evidence>
<gene>
    <name evidence="2" type="ORF">TNCV_243641</name>
</gene>
<feature type="compositionally biased region" description="Low complexity" evidence="1">
    <location>
        <begin position="62"/>
        <end position="94"/>
    </location>
</feature>
<name>A0A8X7BDS5_TRICX</name>
<comment type="caution">
    <text evidence="2">The sequence shown here is derived from an EMBL/GenBank/DDBJ whole genome shotgun (WGS) entry which is preliminary data.</text>
</comment>
<sequence length="173" mass="19021">MLPLPGQSPRKLLGLPEENPLNKPPTPPKANFWEERTRKRKEMMEAEKFKSQAPSSIPAPPGNNSSQPQPSNPQLDRPKPQTQSESSSSFSTPSDNFKIPKWSNPCPRNDRLTHRGGLVQNSIAHHSINIFNSTVGNTSIEIEGPSGNNTICSLYRPPASSVKSFPGPHQNLP</sequence>